<dbReference type="RefSeq" id="WP_131259086.1">
    <property type="nucleotide sequence ID" value="NZ_JBHSUS010000001.1"/>
</dbReference>
<comment type="subcellular location">
    <subcellularLocation>
        <location evidence="11">Cytoplasm</location>
    </subcellularLocation>
</comment>
<feature type="active site" evidence="11">
    <location>
        <position position="368"/>
    </location>
</feature>
<reference evidence="15" key="1">
    <citation type="journal article" date="2019" name="Int. J. Syst. Evol. Microbiol.">
        <title>The Global Catalogue of Microorganisms (GCM) 10K type strain sequencing project: providing services to taxonomists for standard genome sequencing and annotation.</title>
        <authorList>
            <consortium name="The Broad Institute Genomics Platform"/>
            <consortium name="The Broad Institute Genome Sequencing Center for Infectious Disease"/>
            <person name="Wu L."/>
            <person name="Ma J."/>
        </authorList>
    </citation>
    <scope>NUCLEOTIDE SEQUENCE [LARGE SCALE GENOMIC DNA]</scope>
    <source>
        <strain evidence="15">CGMCC 1.16031</strain>
    </source>
</reference>
<comment type="catalytic activity">
    <reaction evidence="11">
        <text>L-seryl-[isocitrate dehydrogenase] + ATP = O-phospho-L-seryl-[isocitrate dehydrogenase] + ADP + H(+)</text>
        <dbReference type="Rhea" id="RHEA:43540"/>
        <dbReference type="Rhea" id="RHEA-COMP:10605"/>
        <dbReference type="Rhea" id="RHEA-COMP:10606"/>
        <dbReference type="ChEBI" id="CHEBI:15378"/>
        <dbReference type="ChEBI" id="CHEBI:29999"/>
        <dbReference type="ChEBI" id="CHEBI:30616"/>
        <dbReference type="ChEBI" id="CHEBI:83421"/>
        <dbReference type="ChEBI" id="CHEBI:456216"/>
        <dbReference type="EC" id="2.7.11.5"/>
    </reaction>
</comment>
<dbReference type="InterPro" id="IPR010452">
    <property type="entry name" value="Isocitrate_DH_AceK"/>
</dbReference>
<evidence type="ECO:0000256" key="1">
    <source>
        <dbReference type="ARBA" id="ARBA00022435"/>
    </source>
</evidence>
<dbReference type="PANTHER" id="PTHR39559">
    <property type="match status" value="1"/>
</dbReference>
<evidence type="ECO:0000313" key="15">
    <source>
        <dbReference type="Proteomes" id="UP001596364"/>
    </source>
</evidence>
<dbReference type="GO" id="GO:0016787">
    <property type="term" value="F:hydrolase activity"/>
    <property type="evidence" value="ECO:0007669"/>
    <property type="project" value="UniProtKB-KW"/>
</dbReference>
<dbReference type="GO" id="GO:0008772">
    <property type="term" value="F:[isocitrate dehydrogenase (NADP+)] kinase activity"/>
    <property type="evidence" value="ECO:0007669"/>
    <property type="project" value="UniProtKB-EC"/>
</dbReference>
<keyword evidence="2 11" id="KW-0963">Cytoplasm</keyword>
<feature type="binding site" evidence="11">
    <location>
        <begin position="312"/>
        <end position="318"/>
    </location>
    <ligand>
        <name>ATP</name>
        <dbReference type="ChEBI" id="CHEBI:30616"/>
    </ligand>
</feature>
<evidence type="ECO:0000256" key="8">
    <source>
        <dbReference type="ARBA" id="ARBA00022801"/>
    </source>
</evidence>
<feature type="domain" description="Isocitrate dehydrogenase kinase/phosphatase (AceK) regulatory" evidence="13">
    <location>
        <begin position="7"/>
        <end position="306"/>
    </location>
</feature>
<gene>
    <name evidence="11 14" type="primary">aceK</name>
    <name evidence="14" type="ORF">ACFP85_02285</name>
</gene>
<dbReference type="InterPro" id="IPR046855">
    <property type="entry name" value="AceK_kinase"/>
</dbReference>
<keyword evidence="5 11" id="KW-0808">Transferase</keyword>
<accession>A0ABW1XJM3</accession>
<keyword evidence="6 11" id="KW-0547">Nucleotide-binding</keyword>
<keyword evidence="1 11" id="KW-0329">Glyoxylate bypass</keyword>
<dbReference type="NCBIfam" id="NF002804">
    <property type="entry name" value="PRK02946.1"/>
    <property type="match status" value="1"/>
</dbReference>
<evidence type="ECO:0000259" key="13">
    <source>
        <dbReference type="Pfam" id="PF20423"/>
    </source>
</evidence>
<dbReference type="EC" id="2.7.11.5" evidence="11"/>
<dbReference type="Pfam" id="PF20423">
    <property type="entry name" value="AceK_regulatory"/>
    <property type="match status" value="1"/>
</dbReference>
<dbReference type="EMBL" id="JBHSUS010000001">
    <property type="protein sequence ID" value="MFC6438980.1"/>
    <property type="molecule type" value="Genomic_DNA"/>
</dbReference>
<feature type="domain" description="Isocitrate dehydrogenase kinase/phosphatase (AceK) kinase" evidence="12">
    <location>
        <begin position="307"/>
        <end position="558"/>
    </location>
</feature>
<dbReference type="PANTHER" id="PTHR39559:SF1">
    <property type="entry name" value="ISOCITRATE DEHYDROGENASE KINASE_PHOSPHATASE"/>
    <property type="match status" value="1"/>
</dbReference>
<proteinExistence type="inferred from homology"/>
<comment type="caution">
    <text evidence="14">The sequence shown here is derived from an EMBL/GenBank/DDBJ whole genome shotgun (WGS) entry which is preliminary data.</text>
</comment>
<dbReference type="Pfam" id="PF06315">
    <property type="entry name" value="AceK_kinase"/>
    <property type="match status" value="1"/>
</dbReference>
<dbReference type="InterPro" id="IPR046854">
    <property type="entry name" value="AceK_regulatory"/>
</dbReference>
<evidence type="ECO:0000256" key="9">
    <source>
        <dbReference type="ARBA" id="ARBA00022840"/>
    </source>
</evidence>
<dbReference type="PIRSF" id="PIRSF000719">
    <property type="entry name" value="AceK"/>
    <property type="match status" value="1"/>
</dbReference>
<name>A0ABW1XJM3_9ALTE</name>
<keyword evidence="7 11" id="KW-0418">Kinase</keyword>
<keyword evidence="9 11" id="KW-0067">ATP-binding</keyword>
<evidence type="ECO:0000256" key="3">
    <source>
        <dbReference type="ARBA" id="ARBA00022527"/>
    </source>
</evidence>
<keyword evidence="4 11" id="KW-0816">Tricarboxylic acid cycle</keyword>
<organism evidence="14 15">
    <name type="scientific">Pseudobowmanella zhangzhouensis</name>
    <dbReference type="NCBI Taxonomy" id="1537679"/>
    <lineage>
        <taxon>Bacteria</taxon>
        <taxon>Pseudomonadati</taxon>
        <taxon>Pseudomonadota</taxon>
        <taxon>Gammaproteobacteria</taxon>
        <taxon>Alteromonadales</taxon>
        <taxon>Alteromonadaceae</taxon>
    </lineage>
</organism>
<evidence type="ECO:0000256" key="7">
    <source>
        <dbReference type="ARBA" id="ARBA00022777"/>
    </source>
</evidence>
<evidence type="ECO:0000256" key="5">
    <source>
        <dbReference type="ARBA" id="ARBA00022679"/>
    </source>
</evidence>
<evidence type="ECO:0000256" key="4">
    <source>
        <dbReference type="ARBA" id="ARBA00022532"/>
    </source>
</evidence>
<keyword evidence="8 11" id="KW-0378">Hydrolase</keyword>
<dbReference type="EC" id="3.1.3.-" evidence="11"/>
<evidence type="ECO:0000256" key="10">
    <source>
        <dbReference type="ARBA" id="ARBA00022912"/>
    </source>
</evidence>
<dbReference type="Proteomes" id="UP001596364">
    <property type="component" value="Unassembled WGS sequence"/>
</dbReference>
<protein>
    <recommendedName>
        <fullName evidence="11">Isocitrate dehydrogenase kinase/phosphatase</fullName>
        <shortName evidence="11">IDH kinase/phosphatase</shortName>
        <shortName evidence="11">IDHK/P</shortName>
        <ecNumber evidence="11">2.7.11.5</ecNumber>
        <ecNumber evidence="11">3.1.3.-</ecNumber>
    </recommendedName>
</protein>
<keyword evidence="15" id="KW-1185">Reference proteome</keyword>
<evidence type="ECO:0000256" key="6">
    <source>
        <dbReference type="ARBA" id="ARBA00022741"/>
    </source>
</evidence>
<keyword evidence="10 11" id="KW-0904">Protein phosphatase</keyword>
<evidence type="ECO:0000256" key="11">
    <source>
        <dbReference type="HAMAP-Rule" id="MF_00747"/>
    </source>
</evidence>
<feature type="binding site" evidence="11">
    <location>
        <position position="333"/>
    </location>
    <ligand>
        <name>ATP</name>
        <dbReference type="ChEBI" id="CHEBI:30616"/>
    </ligand>
</feature>
<comment type="function">
    <text evidence="11">Bifunctional enzyme which can phosphorylate or dephosphorylate isocitrate dehydrogenase (IDH) on a specific serine residue. This is a regulatory mechanism which enables bacteria to bypass the Krebs cycle via the glyoxylate shunt in response to the source of carbon. When bacteria are grown on glucose, IDH is fully active and unphosphorylated, but when grown on acetate or ethanol, the activity of IDH declines drastically concomitant with its phosphorylation.</text>
</comment>
<evidence type="ECO:0000256" key="2">
    <source>
        <dbReference type="ARBA" id="ARBA00022490"/>
    </source>
</evidence>
<keyword evidence="3 11" id="KW-0723">Serine/threonine-protein kinase</keyword>
<evidence type="ECO:0000259" key="12">
    <source>
        <dbReference type="Pfam" id="PF06315"/>
    </source>
</evidence>
<evidence type="ECO:0000313" key="14">
    <source>
        <dbReference type="EMBL" id="MFC6438980.1"/>
    </source>
</evidence>
<dbReference type="HAMAP" id="MF_00747">
    <property type="entry name" value="AceK"/>
    <property type="match status" value="1"/>
</dbReference>
<comment type="similarity">
    <text evidence="11">Belongs to the AceK family.</text>
</comment>
<sequence>MNPQQIAYEILKAFEKHFRLYSRITRDAQVYFEQAQWQKSQAAVKQRISIYESALADVVSILYHKFEPRNQDDAFWRTLKLQFINILADHPQYELAETFYNSVIGRLFTHSKIDDDFIFLLPSRCYLPGQMRDKVANRFEGHANIAVTMSEIFASYQLNIELARRDDDVRNIVTFFATQFEPSQFQQPYQVEMLKPVFYRNKGAYLIGRISGSQGSMPFVVALMLDNNKQLYVDAILTSRRDLSVLFGFARSYFLVDSQYPAEIVSFLQELMPNKKHFELYTSIGFYKHGKTVFYRNFIQHLEQSDDQFEAAPGIPGLVMEVFHLPSYGVVFKIIKDEFPESKKITRERVIECYRLVKMHDRVGRMADTHEFANFQMPLNRISPALLEELQSLCKKSIEIQGDTLLIKHLYIERKMTPLNLYLQQEDDPQRVESAIQDLGFCIKEIAAARIFPGDMLHKNFGITRHGRVIFYDYDEICYMHERQFRDLPSSDDPYALDCLSVGPEDVFPQQFEHFIVGKREHKALLKKHHPELMQPAYWRQLQNSVGQGEIKEVLPYPPQRRFQHIS</sequence>